<name>A0A4Q7NA55_9BURK</name>
<accession>A0A4Q7NA55</accession>
<feature type="domain" description="HTH araC/xylS-type" evidence="3">
    <location>
        <begin position="213"/>
        <end position="311"/>
    </location>
</feature>
<reference evidence="4 5" key="1">
    <citation type="submission" date="2019-02" db="EMBL/GenBank/DDBJ databases">
        <title>Genomic Encyclopedia of Type Strains, Phase IV (KMG-IV): sequencing the most valuable type-strain genomes for metagenomic binning, comparative biology and taxonomic classification.</title>
        <authorList>
            <person name="Goeker M."/>
        </authorList>
    </citation>
    <scope>NUCLEOTIDE SEQUENCE [LARGE SCALE GENOMIC DNA]</scope>
    <source>
        <strain evidence="4 5">K24</strain>
    </source>
</reference>
<evidence type="ECO:0000256" key="2">
    <source>
        <dbReference type="ARBA" id="ARBA00023163"/>
    </source>
</evidence>
<dbReference type="EMBL" id="SGXC01000003">
    <property type="protein sequence ID" value="RZS78937.1"/>
    <property type="molecule type" value="Genomic_DNA"/>
</dbReference>
<proteinExistence type="predicted"/>
<dbReference type="SUPFAM" id="SSF46689">
    <property type="entry name" value="Homeodomain-like"/>
    <property type="match status" value="2"/>
</dbReference>
<sequence length="323" mass="35028">MTMSQPALPADTVPSDEAPGRLAAARRELAGRIARHAPADGTHPSAYPGLSFVRFSGPSASNCGFYRPSLTIAAQGAKRVELGEAVYEYDERHFLLSSFDLPVQARITCASRVEPYLCVALDIDPQRLGELVGEHGLPPAPEAPGMRGLAVGTTPVALIEPMLRLVRLLDTPEHLPVLGPLAEREILYRVLTGELGRRLRQAALSAGASSQIARAIAWIKENYTVPLRIEALAQAVNMSPSSLHHHFKAVTAMSPLQFQKQLRLREARTLMLSELLDAGSAARRVGYESASQFSREYSRLFGSPPLRDVARLRDGDPAETVAA</sequence>
<dbReference type="RefSeq" id="WP_423213250.1">
    <property type="nucleotide sequence ID" value="NZ_SGXC01000003.1"/>
</dbReference>
<dbReference type="AlphaFoldDB" id="A0A4Q7NA55"/>
<dbReference type="InterPro" id="IPR009057">
    <property type="entry name" value="Homeodomain-like_sf"/>
</dbReference>
<protein>
    <submittedName>
        <fullName evidence="4">AraC family transcriptional regulator</fullName>
    </submittedName>
</protein>
<keyword evidence="5" id="KW-1185">Reference proteome</keyword>
<keyword evidence="2" id="KW-0804">Transcription</keyword>
<evidence type="ECO:0000313" key="4">
    <source>
        <dbReference type="EMBL" id="RZS78937.1"/>
    </source>
</evidence>
<dbReference type="PANTHER" id="PTHR43436">
    <property type="entry name" value="ARAC-FAMILY TRANSCRIPTIONAL REGULATOR"/>
    <property type="match status" value="1"/>
</dbReference>
<organism evidence="4 5">
    <name type="scientific">Pigmentiphaga kullae</name>
    <dbReference type="NCBI Taxonomy" id="151784"/>
    <lineage>
        <taxon>Bacteria</taxon>
        <taxon>Pseudomonadati</taxon>
        <taxon>Pseudomonadota</taxon>
        <taxon>Betaproteobacteria</taxon>
        <taxon>Burkholderiales</taxon>
        <taxon>Alcaligenaceae</taxon>
        <taxon>Pigmentiphaga</taxon>
    </lineage>
</organism>
<evidence type="ECO:0000256" key="1">
    <source>
        <dbReference type="ARBA" id="ARBA00023015"/>
    </source>
</evidence>
<dbReference type="InterPro" id="IPR018060">
    <property type="entry name" value="HTH_AraC"/>
</dbReference>
<dbReference type="Pfam" id="PF12833">
    <property type="entry name" value="HTH_18"/>
    <property type="match status" value="1"/>
</dbReference>
<evidence type="ECO:0000313" key="5">
    <source>
        <dbReference type="Proteomes" id="UP000292445"/>
    </source>
</evidence>
<dbReference type="Proteomes" id="UP000292445">
    <property type="component" value="Unassembled WGS sequence"/>
</dbReference>
<dbReference type="SMART" id="SM00342">
    <property type="entry name" value="HTH_ARAC"/>
    <property type="match status" value="1"/>
</dbReference>
<evidence type="ECO:0000259" key="3">
    <source>
        <dbReference type="PROSITE" id="PS01124"/>
    </source>
</evidence>
<comment type="caution">
    <text evidence="4">The sequence shown here is derived from an EMBL/GenBank/DDBJ whole genome shotgun (WGS) entry which is preliminary data.</text>
</comment>
<dbReference type="GO" id="GO:0043565">
    <property type="term" value="F:sequence-specific DNA binding"/>
    <property type="evidence" value="ECO:0007669"/>
    <property type="project" value="InterPro"/>
</dbReference>
<dbReference type="Gene3D" id="1.10.10.60">
    <property type="entry name" value="Homeodomain-like"/>
    <property type="match status" value="1"/>
</dbReference>
<dbReference type="Pfam" id="PF06719">
    <property type="entry name" value="AraC_N"/>
    <property type="match status" value="1"/>
</dbReference>
<gene>
    <name evidence="4" type="ORF">EV675_5594</name>
</gene>
<keyword evidence="1" id="KW-0805">Transcription regulation</keyword>
<dbReference type="PANTHER" id="PTHR43436:SF1">
    <property type="entry name" value="TRANSCRIPTIONAL REGULATORY PROTEIN"/>
    <property type="match status" value="1"/>
</dbReference>
<dbReference type="GO" id="GO:0003700">
    <property type="term" value="F:DNA-binding transcription factor activity"/>
    <property type="evidence" value="ECO:0007669"/>
    <property type="project" value="InterPro"/>
</dbReference>
<dbReference type="InterPro" id="IPR009594">
    <property type="entry name" value="Tscrpt_reg_HTH_AraC_N"/>
</dbReference>
<dbReference type="PROSITE" id="PS01124">
    <property type="entry name" value="HTH_ARAC_FAMILY_2"/>
    <property type="match status" value="1"/>
</dbReference>